<reference evidence="3" key="2">
    <citation type="submission" date="2025-08" db="UniProtKB">
        <authorList>
            <consortium name="Ensembl"/>
        </authorList>
    </citation>
    <scope>IDENTIFICATION</scope>
</reference>
<sequence length="693" mass="78189">MPHARNRNPSPIPEVTWDTGLKEMNETWKGAIACLGVAVFFVMTIGIIYWQVVDQPNKNWILRGTFSGLIWERRTHSLVIQTLTEDKTYVEIDVGNVGNPDVEVPFVRNLCWLNKTEFCYTWDSVAEVKISLEVNEETETECYSMTWAPVHCHVELKDCFSMTNVSWYGGASVRGQSWPINDQNATMQPFIVSDLKDNPSGFGSALERYFLGSSGVAVLVSPDIPLQLGVDSRQQFCLQSLPSMERLPLQYTVCVAHNVKAAHQEAVQQLSQHTRELPNMKTLWLPFWKLLASVDSGPKVERELRTFSNRLKRHQLGEGVISLNEHSTTLLSDMDHDYLNNRKRGTSKRQTRDLPLVKLLNISITLSPFLGVDTTQFHTSLMDGTEAYWLSLPSASQGHLIPVLSQWRGRFCVKLNITNPGAVSWFLDRVGSLQAHLGMEYVLLEGGEGNLFEEQALRPPQTLGGDQYISLLADLATRIGDSTIMTAGTRSSHKPLFVRMTPLQSDWSPMGLKGIIPSLLHHTLLGYNFLIPDAVGGSLSGDLVADEELFIRWLEIVAFLPVISFHTPPWVCGEERVLNLTRAYIARHQEFVVPLIEKYAEEWQATGYPIYRPLWWLSPSDPMTFTIDDQFLIGDEVLVAPVVERGAVQREIYLPDGGFQWQDSRNAQVFDGGTLLEDYPVPLDEVAVFLRRS</sequence>
<dbReference type="OrthoDB" id="10070917at2759"/>
<dbReference type="Pfam" id="PF21365">
    <property type="entry name" value="Glyco_hydro_31_3rd"/>
    <property type="match status" value="1"/>
</dbReference>
<dbReference type="Gene3D" id="3.20.20.80">
    <property type="entry name" value="Glycosidases"/>
    <property type="match status" value="1"/>
</dbReference>
<dbReference type="InterPro" id="IPR013780">
    <property type="entry name" value="Glyco_hydro_b"/>
</dbReference>
<name>A0A667XMQ0_9TELE</name>
<gene>
    <name evidence="3" type="primary">si:ch211-236l14.4</name>
</gene>
<dbReference type="InterPro" id="IPR017853">
    <property type="entry name" value="GH"/>
</dbReference>
<evidence type="ECO:0000313" key="3">
    <source>
        <dbReference type="Ensembl" id="ENSMMDP00005010331.1"/>
    </source>
</evidence>
<organism evidence="3 4">
    <name type="scientific">Myripristis murdjan</name>
    <name type="common">pinecone soldierfish</name>
    <dbReference type="NCBI Taxonomy" id="586833"/>
    <lineage>
        <taxon>Eukaryota</taxon>
        <taxon>Metazoa</taxon>
        <taxon>Chordata</taxon>
        <taxon>Craniata</taxon>
        <taxon>Vertebrata</taxon>
        <taxon>Euteleostomi</taxon>
        <taxon>Actinopterygii</taxon>
        <taxon>Neopterygii</taxon>
        <taxon>Teleostei</taxon>
        <taxon>Neoteleostei</taxon>
        <taxon>Acanthomorphata</taxon>
        <taxon>Holocentriformes</taxon>
        <taxon>Holocentridae</taxon>
        <taxon>Myripristis</taxon>
    </lineage>
</organism>
<keyword evidence="1" id="KW-1133">Transmembrane helix</keyword>
<keyword evidence="4" id="KW-1185">Reference proteome</keyword>
<dbReference type="SUPFAM" id="SSF51445">
    <property type="entry name" value="(Trans)glycosidases"/>
    <property type="match status" value="1"/>
</dbReference>
<feature type="domain" description="Glycosyl hydrolase family 31 C-terminal" evidence="2">
    <location>
        <begin position="607"/>
        <end position="691"/>
    </location>
</feature>
<reference evidence="3" key="1">
    <citation type="submission" date="2019-06" db="EMBL/GenBank/DDBJ databases">
        <authorList>
            <consortium name="Wellcome Sanger Institute Data Sharing"/>
        </authorList>
    </citation>
    <scope>NUCLEOTIDE SEQUENCE [LARGE SCALE GENOMIC DNA]</scope>
</reference>
<keyword evidence="1" id="KW-0472">Membrane</keyword>
<dbReference type="InterPro" id="IPR050985">
    <property type="entry name" value="Alpha-glycosidase_related"/>
</dbReference>
<evidence type="ECO:0000259" key="2">
    <source>
        <dbReference type="Pfam" id="PF21365"/>
    </source>
</evidence>
<dbReference type="Gene3D" id="2.60.40.1180">
    <property type="entry name" value="Golgi alpha-mannosidase II"/>
    <property type="match status" value="1"/>
</dbReference>
<dbReference type="GeneTree" id="ENSGT00940000164715"/>
<evidence type="ECO:0000256" key="1">
    <source>
        <dbReference type="SAM" id="Phobius"/>
    </source>
</evidence>
<dbReference type="Proteomes" id="UP000472263">
    <property type="component" value="Chromosome 6"/>
</dbReference>
<accession>A0A667XMQ0</accession>
<dbReference type="FunCoup" id="A0A667XMQ0">
    <property type="interactions" value="6"/>
</dbReference>
<protein>
    <submittedName>
        <fullName evidence="3">Si:ch211-236l14.4</fullName>
    </submittedName>
</protein>
<feature type="transmembrane region" description="Helical" evidence="1">
    <location>
        <begin position="30"/>
        <end position="50"/>
    </location>
</feature>
<dbReference type="AlphaFoldDB" id="A0A667XMQ0"/>
<proteinExistence type="predicted"/>
<dbReference type="PANTHER" id="PTHR43053:SF6">
    <property type="entry name" value="SITS-BINDING PROTEIN"/>
    <property type="match status" value="1"/>
</dbReference>
<keyword evidence="1" id="KW-0812">Transmembrane</keyword>
<dbReference type="PANTHER" id="PTHR43053">
    <property type="entry name" value="GLYCOSIDASE FAMILY 31"/>
    <property type="match status" value="1"/>
</dbReference>
<dbReference type="InParanoid" id="A0A667XMQ0"/>
<dbReference type="SUPFAM" id="SSF51011">
    <property type="entry name" value="Glycosyl hydrolase domain"/>
    <property type="match status" value="1"/>
</dbReference>
<evidence type="ECO:0000313" key="4">
    <source>
        <dbReference type="Proteomes" id="UP000472263"/>
    </source>
</evidence>
<reference evidence="3" key="3">
    <citation type="submission" date="2025-09" db="UniProtKB">
        <authorList>
            <consortium name="Ensembl"/>
        </authorList>
    </citation>
    <scope>IDENTIFICATION</scope>
</reference>
<dbReference type="InterPro" id="IPR048395">
    <property type="entry name" value="Glyco_hydro_31_C"/>
</dbReference>
<dbReference type="Ensembl" id="ENSMMDT00005010642.1">
    <property type="protein sequence ID" value="ENSMMDP00005010331.1"/>
    <property type="gene ID" value="ENSMMDG00005005575.1"/>
</dbReference>